<name>A0ACB9IQ86_9ASTR</name>
<keyword evidence="2" id="KW-1185">Reference proteome</keyword>
<accession>A0ACB9IQ86</accession>
<reference evidence="1 2" key="2">
    <citation type="journal article" date="2022" name="Mol. Ecol. Resour.">
        <title>The genomes of chicory, endive, great burdock and yacon provide insights into Asteraceae paleo-polyploidization history and plant inulin production.</title>
        <authorList>
            <person name="Fan W."/>
            <person name="Wang S."/>
            <person name="Wang H."/>
            <person name="Wang A."/>
            <person name="Jiang F."/>
            <person name="Liu H."/>
            <person name="Zhao H."/>
            <person name="Xu D."/>
            <person name="Zhang Y."/>
        </authorList>
    </citation>
    <scope>NUCLEOTIDE SEQUENCE [LARGE SCALE GENOMIC DNA]</scope>
    <source>
        <strain evidence="2">cv. Yunnan</strain>
        <tissue evidence="1">Leaves</tissue>
    </source>
</reference>
<protein>
    <submittedName>
        <fullName evidence="1">Uncharacterized protein</fullName>
    </submittedName>
</protein>
<dbReference type="EMBL" id="CM042024">
    <property type="protein sequence ID" value="KAI3809987.1"/>
    <property type="molecule type" value="Genomic_DNA"/>
</dbReference>
<evidence type="ECO:0000313" key="1">
    <source>
        <dbReference type="EMBL" id="KAI3809987.1"/>
    </source>
</evidence>
<organism evidence="1 2">
    <name type="scientific">Smallanthus sonchifolius</name>
    <dbReference type="NCBI Taxonomy" id="185202"/>
    <lineage>
        <taxon>Eukaryota</taxon>
        <taxon>Viridiplantae</taxon>
        <taxon>Streptophyta</taxon>
        <taxon>Embryophyta</taxon>
        <taxon>Tracheophyta</taxon>
        <taxon>Spermatophyta</taxon>
        <taxon>Magnoliopsida</taxon>
        <taxon>eudicotyledons</taxon>
        <taxon>Gunneridae</taxon>
        <taxon>Pentapetalae</taxon>
        <taxon>asterids</taxon>
        <taxon>campanulids</taxon>
        <taxon>Asterales</taxon>
        <taxon>Asteraceae</taxon>
        <taxon>Asteroideae</taxon>
        <taxon>Heliantheae alliance</taxon>
        <taxon>Millerieae</taxon>
        <taxon>Smallanthus</taxon>
    </lineage>
</organism>
<comment type="caution">
    <text evidence="1">The sequence shown here is derived from an EMBL/GenBank/DDBJ whole genome shotgun (WGS) entry which is preliminary data.</text>
</comment>
<reference evidence="2" key="1">
    <citation type="journal article" date="2022" name="Mol. Ecol. Resour.">
        <title>The genomes of chicory, endive, great burdock and yacon provide insights into Asteraceae palaeo-polyploidization history and plant inulin production.</title>
        <authorList>
            <person name="Fan W."/>
            <person name="Wang S."/>
            <person name="Wang H."/>
            <person name="Wang A."/>
            <person name="Jiang F."/>
            <person name="Liu H."/>
            <person name="Zhao H."/>
            <person name="Xu D."/>
            <person name="Zhang Y."/>
        </authorList>
    </citation>
    <scope>NUCLEOTIDE SEQUENCE [LARGE SCALE GENOMIC DNA]</scope>
    <source>
        <strain evidence="2">cv. Yunnan</strain>
    </source>
</reference>
<gene>
    <name evidence="1" type="ORF">L1987_19592</name>
</gene>
<evidence type="ECO:0000313" key="2">
    <source>
        <dbReference type="Proteomes" id="UP001056120"/>
    </source>
</evidence>
<dbReference type="Proteomes" id="UP001056120">
    <property type="component" value="Linkage Group LG07"/>
</dbReference>
<proteinExistence type="predicted"/>
<sequence length="836" mass="94478">MQKSSRSSSCIEEKLHRSMDAIPIFLIFLLLSLDSFLVSITAADTIAVNQTIKDGQTIVSAQETFELGFFSPGNNTQNRYLGIWYKRLAAGTIAWVANRQSPITNKFGELTLHPDGILVLRDSANNRTIWSSDSFGPIRVPVARLFDSGNLMVVNDDDDDLENYIWQSFDHPGNTFLPSVRFGRNLERGVVRNVTSWKSADDPSPGPYMVYMDFNGYPQIFQKNGDGIQFRLGIWNGLGFTGMPSLKPNPIFSLRYVSNEIETYSDFNLNNASVLSRLSLSPLGDMSWWNWIDRTQGWFLYLTPTVDNCVRYRLCGAYGSCDIEQSPSCECMKGFTPKRRDQWDVSDWTGGCQREIPLDCVAGDGFRKYSSLKLPDTRQSWYDRNMTLEQCDMKCRNECNCTAYTTLDIKENIGCLLWYDELIDMRKFPNNGQDIYIRMAAAELEKDRKITKKKKPMKVILIPLAVGLAILLGLCVLIIKKMRKQKPTAQATPDQIEQKDFIDLPLFSLSKLLVATDNFSFNNKLGEGGFGPVYKGVLDDGQEIAVKRLSTNSSQGAEEFKNEVLFISKLQHRNLVKILGCCVEGQERMLVYEYMPNKGLDLFLFDETQSKILDWSQRFNIINGIARGLLYLHQDSRLRIIHRDLKAANILLDHDMNPKISDFGLARSFGGHETETNTKRVVGTYGYMSPEYAGDGIISVKSDIFSFGVLVLEIVSGKKNRGFFHEDHNHNLLGHAWRLHREGKTLELADASMIGSGQTFELLLCIHVGLLCVQHNPGDRPNMSSVVMMLCSDGQLPEPNEPGFYTQDDRFGPENSSSLQTQHSNNGLTITLIDPR</sequence>